<dbReference type="Pfam" id="PF12697">
    <property type="entry name" value="Abhydrolase_6"/>
    <property type="match status" value="1"/>
</dbReference>
<keyword evidence="4" id="KW-1185">Reference proteome</keyword>
<evidence type="ECO:0000259" key="1">
    <source>
        <dbReference type="Pfam" id="PF02627"/>
    </source>
</evidence>
<evidence type="ECO:0000313" key="4">
    <source>
        <dbReference type="Proteomes" id="UP000054007"/>
    </source>
</evidence>
<feature type="domain" description="Carboxymuconolactone decarboxylase-like" evidence="1">
    <location>
        <begin position="43"/>
        <end position="100"/>
    </location>
</feature>
<dbReference type="GO" id="GO:0016787">
    <property type="term" value="F:hydrolase activity"/>
    <property type="evidence" value="ECO:0007669"/>
    <property type="project" value="UniProtKB-KW"/>
</dbReference>
<reference evidence="3 4" key="1">
    <citation type="journal article" date="2015" name="Fungal Genet. Biol.">
        <title>Evolution of novel wood decay mechanisms in Agaricales revealed by the genome sequences of Fistulina hepatica and Cylindrobasidium torrendii.</title>
        <authorList>
            <person name="Floudas D."/>
            <person name="Held B.W."/>
            <person name="Riley R."/>
            <person name="Nagy L.G."/>
            <person name="Koehler G."/>
            <person name="Ransdell A.S."/>
            <person name="Younus H."/>
            <person name="Chow J."/>
            <person name="Chiniquy J."/>
            <person name="Lipzen A."/>
            <person name="Tritt A."/>
            <person name="Sun H."/>
            <person name="Haridas S."/>
            <person name="LaButti K."/>
            <person name="Ohm R.A."/>
            <person name="Kues U."/>
            <person name="Blanchette R.A."/>
            <person name="Grigoriev I.V."/>
            <person name="Minto R.E."/>
            <person name="Hibbett D.S."/>
        </authorList>
    </citation>
    <scope>NUCLEOTIDE SEQUENCE [LARGE SCALE GENOMIC DNA]</scope>
    <source>
        <strain evidence="3 4">FP15055 ss-10</strain>
    </source>
</reference>
<evidence type="ECO:0000313" key="3">
    <source>
        <dbReference type="EMBL" id="KIY72300.1"/>
    </source>
</evidence>
<dbReference type="Gene3D" id="3.40.50.1820">
    <property type="entry name" value="alpha/beta hydrolase"/>
    <property type="match status" value="1"/>
</dbReference>
<dbReference type="Proteomes" id="UP000054007">
    <property type="component" value="Unassembled WGS sequence"/>
</dbReference>
<organism evidence="3 4">
    <name type="scientific">Cylindrobasidium torrendii FP15055 ss-10</name>
    <dbReference type="NCBI Taxonomy" id="1314674"/>
    <lineage>
        <taxon>Eukaryota</taxon>
        <taxon>Fungi</taxon>
        <taxon>Dikarya</taxon>
        <taxon>Basidiomycota</taxon>
        <taxon>Agaricomycotina</taxon>
        <taxon>Agaricomycetes</taxon>
        <taxon>Agaricomycetidae</taxon>
        <taxon>Agaricales</taxon>
        <taxon>Marasmiineae</taxon>
        <taxon>Physalacriaceae</taxon>
        <taxon>Cylindrobasidium</taxon>
    </lineage>
</organism>
<proteinExistence type="predicted"/>
<dbReference type="Pfam" id="PF02627">
    <property type="entry name" value="CMD"/>
    <property type="match status" value="1"/>
</dbReference>
<dbReference type="AlphaFoldDB" id="A0A0D7BQ09"/>
<feature type="domain" description="AB hydrolase-1" evidence="2">
    <location>
        <begin position="235"/>
        <end position="462"/>
    </location>
</feature>
<dbReference type="STRING" id="1314674.A0A0D7BQ09"/>
<dbReference type="OrthoDB" id="9998495at2759"/>
<dbReference type="SUPFAM" id="SSF69118">
    <property type="entry name" value="AhpD-like"/>
    <property type="match status" value="1"/>
</dbReference>
<dbReference type="SUPFAM" id="SSF53474">
    <property type="entry name" value="alpha/beta-Hydrolases"/>
    <property type="match status" value="1"/>
</dbReference>
<keyword evidence="3" id="KW-0378">Hydrolase</keyword>
<dbReference type="PANTHER" id="PTHR34846:SF11">
    <property type="entry name" value="4-CARBOXYMUCONOLACTONE DECARBOXYLASE FAMILY PROTEIN (AFU_ORTHOLOGUE AFUA_6G11590)"/>
    <property type="match status" value="1"/>
</dbReference>
<sequence>MPTSRIVPGRYPAPGTSPIADAIRERRGARGLTPLDGTLLHVPPVAQGWNSLLGAIRTKGNLPGDVRELMILRVAAHNRAMFEWIHHEHVGRDAGLTTPQLLYVRDTTKVPTKEESSTILSSLQQSALAFAHESTTAVKVSKATSDALKTDLGDDDDLLVEAAAVVSVYNMVSRFLVSLDVAGMRDEVVPWPADIATHSIPYKDSPEHHIHVETHVVSPDAPWLVFSNSLLTNTTMWSYLLSYILAPPRLYNVLLHDQRGHGKSLSPPSPLATIPLLAQDIAHILDVVKIPQVHAVIGVSQGGAAALSFGTQFPSRTKLVVSCDTSPKTPAGNKEAWESRIAHAKEKGMKGLAEITVPRWFPEGSGIIAPRREAVDEMVEATTIDGFALGANALMGYDLYEDGLENCKVKTLLIAGSLDGGGNVPKGMKALQERWSRKGGDVQFAEVANAGHLPMIDATEEYWSILQPFLASV</sequence>
<dbReference type="PANTHER" id="PTHR34846">
    <property type="entry name" value="4-CARBOXYMUCONOLACTONE DECARBOXYLASE FAMILY PROTEIN (AFU_ORTHOLOGUE AFUA_6G11590)"/>
    <property type="match status" value="1"/>
</dbReference>
<dbReference type="InterPro" id="IPR003779">
    <property type="entry name" value="CMD-like"/>
</dbReference>
<dbReference type="InterPro" id="IPR000073">
    <property type="entry name" value="AB_hydrolase_1"/>
</dbReference>
<dbReference type="GO" id="GO:0051920">
    <property type="term" value="F:peroxiredoxin activity"/>
    <property type="evidence" value="ECO:0007669"/>
    <property type="project" value="InterPro"/>
</dbReference>
<dbReference type="EMBL" id="KN880445">
    <property type="protein sequence ID" value="KIY72300.1"/>
    <property type="molecule type" value="Genomic_DNA"/>
</dbReference>
<name>A0A0D7BQ09_9AGAR</name>
<evidence type="ECO:0000259" key="2">
    <source>
        <dbReference type="Pfam" id="PF12697"/>
    </source>
</evidence>
<dbReference type="Gene3D" id="1.20.1290.10">
    <property type="entry name" value="AhpD-like"/>
    <property type="match status" value="1"/>
</dbReference>
<dbReference type="InterPro" id="IPR029058">
    <property type="entry name" value="AB_hydrolase_fold"/>
</dbReference>
<gene>
    <name evidence="3" type="ORF">CYLTODRAFT_367870</name>
</gene>
<accession>A0A0D7BQ09</accession>
<protein>
    <submittedName>
        <fullName evidence="3">Alpha/beta-hydrolase</fullName>
    </submittedName>
</protein>
<dbReference type="InterPro" id="IPR029032">
    <property type="entry name" value="AhpD-like"/>
</dbReference>